<comment type="caution">
    <text evidence="6">The sequence shown here is derived from an EMBL/GenBank/DDBJ whole genome shotgun (WGS) entry which is preliminary data.</text>
</comment>
<feature type="repeat" description="ANK" evidence="3">
    <location>
        <begin position="1150"/>
        <end position="1182"/>
    </location>
</feature>
<dbReference type="InterPro" id="IPR056884">
    <property type="entry name" value="NPHP3-like_N"/>
</dbReference>
<feature type="domain" description="GPI inositol-deacylase winged helix" evidence="4">
    <location>
        <begin position="715"/>
        <end position="781"/>
    </location>
</feature>
<organism evidence="6 7">
    <name type="scientific">Trichoderma lentiforme</name>
    <dbReference type="NCBI Taxonomy" id="1567552"/>
    <lineage>
        <taxon>Eukaryota</taxon>
        <taxon>Fungi</taxon>
        <taxon>Dikarya</taxon>
        <taxon>Ascomycota</taxon>
        <taxon>Pezizomycotina</taxon>
        <taxon>Sordariomycetes</taxon>
        <taxon>Hypocreomycetidae</taxon>
        <taxon>Hypocreales</taxon>
        <taxon>Hypocreaceae</taxon>
        <taxon>Trichoderma</taxon>
    </lineage>
</organism>
<dbReference type="PRINTS" id="PR01415">
    <property type="entry name" value="ANKYRIN"/>
</dbReference>
<feature type="repeat" description="ANK" evidence="3">
    <location>
        <begin position="1251"/>
        <end position="1283"/>
    </location>
</feature>
<feature type="repeat" description="ANK" evidence="3">
    <location>
        <begin position="1317"/>
        <end position="1349"/>
    </location>
</feature>
<feature type="repeat" description="ANK" evidence="3">
    <location>
        <begin position="1117"/>
        <end position="1149"/>
    </location>
</feature>
<dbReference type="PROSITE" id="PS50297">
    <property type="entry name" value="ANK_REP_REGION"/>
    <property type="match status" value="14"/>
</dbReference>
<evidence type="ECO:0000313" key="7">
    <source>
        <dbReference type="Proteomes" id="UP000801864"/>
    </source>
</evidence>
<dbReference type="Gene3D" id="1.25.40.20">
    <property type="entry name" value="Ankyrin repeat-containing domain"/>
    <property type="match status" value="4"/>
</dbReference>
<dbReference type="Pfam" id="PF22939">
    <property type="entry name" value="WHD_GPIID"/>
    <property type="match status" value="1"/>
</dbReference>
<dbReference type="InterPro" id="IPR054471">
    <property type="entry name" value="GPIID_WHD"/>
</dbReference>
<feature type="repeat" description="ANK" evidence="3">
    <location>
        <begin position="1350"/>
        <end position="1382"/>
    </location>
</feature>
<feature type="repeat" description="ANK" evidence="3">
    <location>
        <begin position="1218"/>
        <end position="1250"/>
    </location>
</feature>
<gene>
    <name evidence="6" type="ORF">CFAM422_003101</name>
</gene>
<feature type="domain" description="Nephrocystin 3-like N-terminal" evidence="5">
    <location>
        <begin position="427"/>
        <end position="590"/>
    </location>
</feature>
<feature type="repeat" description="ANK" evidence="3">
    <location>
        <begin position="953"/>
        <end position="976"/>
    </location>
</feature>
<evidence type="ECO:0000313" key="6">
    <source>
        <dbReference type="EMBL" id="KAF3074983.1"/>
    </source>
</evidence>
<dbReference type="Pfam" id="PF24883">
    <property type="entry name" value="NPHP3_N"/>
    <property type="match status" value="1"/>
</dbReference>
<dbReference type="InterPro" id="IPR035994">
    <property type="entry name" value="Nucleoside_phosphorylase_sf"/>
</dbReference>
<keyword evidence="2 3" id="KW-0040">ANK repeat</keyword>
<reference evidence="6 7" key="1">
    <citation type="submission" date="2018-06" db="EMBL/GenBank/DDBJ databases">
        <title>Genome analysis of cellulolytic fungus Trichoderma lentiforme CFAM-422.</title>
        <authorList>
            <person name="Steindorff A.S."/>
            <person name="Formighieri E.F."/>
            <person name="Midorikawa G.E.O."/>
            <person name="Tamietti M.S."/>
            <person name="Ramos E.Z."/>
            <person name="Silva A.S."/>
            <person name="Bon E.P.S."/>
            <person name="Mendes T.D."/>
            <person name="Damaso M.C.T."/>
            <person name="Favaro L.C.L."/>
        </authorList>
    </citation>
    <scope>NUCLEOTIDE SEQUENCE [LARGE SCALE GENOMIC DNA]</scope>
    <source>
        <strain evidence="6 7">CFAM-422</strain>
    </source>
</reference>
<feature type="repeat" description="ANK" evidence="3">
    <location>
        <begin position="1051"/>
        <end position="1083"/>
    </location>
</feature>
<dbReference type="Gene3D" id="3.40.50.1580">
    <property type="entry name" value="Nucleoside phosphorylase domain"/>
    <property type="match status" value="1"/>
</dbReference>
<evidence type="ECO:0000256" key="3">
    <source>
        <dbReference type="PROSITE-ProRule" id="PRU00023"/>
    </source>
</evidence>
<dbReference type="GO" id="GO:0009116">
    <property type="term" value="P:nucleoside metabolic process"/>
    <property type="evidence" value="ECO:0007669"/>
    <property type="project" value="InterPro"/>
</dbReference>
<feature type="repeat" description="ANK" evidence="3">
    <location>
        <begin position="1184"/>
        <end position="1216"/>
    </location>
</feature>
<feature type="repeat" description="ANK" evidence="3">
    <location>
        <begin position="885"/>
        <end position="918"/>
    </location>
</feature>
<evidence type="ECO:0000259" key="5">
    <source>
        <dbReference type="Pfam" id="PF24883"/>
    </source>
</evidence>
<dbReference type="PROSITE" id="PS50088">
    <property type="entry name" value="ANK_REPEAT"/>
    <property type="match status" value="15"/>
</dbReference>
<evidence type="ECO:0000259" key="4">
    <source>
        <dbReference type="Pfam" id="PF22939"/>
    </source>
</evidence>
<dbReference type="InterPro" id="IPR002110">
    <property type="entry name" value="Ankyrin_rpt"/>
</dbReference>
<feature type="repeat" description="ANK" evidence="3">
    <location>
        <begin position="1284"/>
        <end position="1316"/>
    </location>
</feature>
<dbReference type="SMART" id="SM00248">
    <property type="entry name" value="ANK"/>
    <property type="match status" value="21"/>
</dbReference>
<dbReference type="Gene3D" id="3.40.50.300">
    <property type="entry name" value="P-loop containing nucleotide triphosphate hydrolases"/>
    <property type="match status" value="1"/>
</dbReference>
<name>A0A9P4XLU5_9HYPO</name>
<dbReference type="InterPro" id="IPR027417">
    <property type="entry name" value="P-loop_NTPase"/>
</dbReference>
<dbReference type="EMBL" id="QLNT01000004">
    <property type="protein sequence ID" value="KAF3074983.1"/>
    <property type="molecule type" value="Genomic_DNA"/>
</dbReference>
<dbReference type="Pfam" id="PF12796">
    <property type="entry name" value="Ank_2"/>
    <property type="match status" value="5"/>
</dbReference>
<dbReference type="Proteomes" id="UP000801864">
    <property type="component" value="Unassembled WGS sequence"/>
</dbReference>
<dbReference type="SUPFAM" id="SSF48403">
    <property type="entry name" value="Ankyrin repeat"/>
    <property type="match status" value="2"/>
</dbReference>
<dbReference type="SUPFAM" id="SSF52540">
    <property type="entry name" value="P-loop containing nucleoside triphosphate hydrolases"/>
    <property type="match status" value="1"/>
</dbReference>
<evidence type="ECO:0000256" key="2">
    <source>
        <dbReference type="ARBA" id="ARBA00023043"/>
    </source>
</evidence>
<dbReference type="GO" id="GO:0003824">
    <property type="term" value="F:catalytic activity"/>
    <property type="evidence" value="ECO:0007669"/>
    <property type="project" value="InterPro"/>
</dbReference>
<dbReference type="SUPFAM" id="SSF53167">
    <property type="entry name" value="Purine and uridine phosphorylases"/>
    <property type="match status" value="1"/>
</dbReference>
<feature type="repeat" description="ANK" evidence="3">
    <location>
        <begin position="1482"/>
        <end position="1506"/>
    </location>
</feature>
<keyword evidence="1" id="KW-0677">Repeat</keyword>
<proteinExistence type="predicted"/>
<dbReference type="Pfam" id="PF00023">
    <property type="entry name" value="Ank"/>
    <property type="match status" value="2"/>
</dbReference>
<dbReference type="PANTHER" id="PTHR24198">
    <property type="entry name" value="ANKYRIN REPEAT AND PROTEIN KINASE DOMAIN-CONTAINING PROTEIN"/>
    <property type="match status" value="1"/>
</dbReference>
<dbReference type="PANTHER" id="PTHR24198:SF165">
    <property type="entry name" value="ANKYRIN REPEAT-CONTAINING PROTEIN-RELATED"/>
    <property type="match status" value="1"/>
</dbReference>
<dbReference type="InterPro" id="IPR036770">
    <property type="entry name" value="Ankyrin_rpt-contain_sf"/>
</dbReference>
<protein>
    <submittedName>
        <fullName evidence="6">Ankyrin-1</fullName>
    </submittedName>
</protein>
<feature type="repeat" description="ANK" evidence="3">
    <location>
        <begin position="1018"/>
        <end position="1050"/>
    </location>
</feature>
<evidence type="ECO:0000256" key="1">
    <source>
        <dbReference type="ARBA" id="ARBA00022737"/>
    </source>
</evidence>
<accession>A0A9P4XLU5</accession>
<feature type="repeat" description="ANK" evidence="3">
    <location>
        <begin position="1383"/>
        <end position="1415"/>
    </location>
</feature>
<dbReference type="Pfam" id="PF13637">
    <property type="entry name" value="Ank_4"/>
    <property type="match status" value="1"/>
</dbReference>
<keyword evidence="7" id="KW-1185">Reference proteome</keyword>
<sequence>MAPGKRSHDDYSVGWICALPKEQTAATAMLDERHPDLSKPMNDTNTYTLGSIGSHNVVIACLPKGQYGNNSAANVATLMIRAFPSIKVGLLVGIGGGVPMKVRLGDVVVSTPSGQYPGVVQWDLGKATEGGKFERTGALSNPPSSLLTALGRLETEYELKGSKIPSFLEELKARYPRLAKKYLKSASLQDLRFRADYAHIHEPFMNTQGATDGIIESSLNEDDGVDDECEESCAFCDKSKTVKRKARSMRVHHGLIASGNKVIKDALLRDEVNRSLGGDVLCFEMEAAGLMNNFPCLVIRGICDYCDSHKNKAWQEHAAAVAAAFAKEVLGCIQHTDVKNEQLISDAMNEVKQDIRLVHEVAIKTQNHLDTLLDGMVELLPHTFQMNAYAKRCEDNALKKQTETLAWLSPLEFPPLQHEYLRKCAPDTGHEFVKSDEVQSWMSTCNQTLFCQGVPGAGKTFQMAILVNNLMEKFRSDDTVGVAYLYYNFKKQQTQKAEHMLANIIKQLAQISRPFPESVHQLRERHSPTKTRPFLGELSDTLTVVIQSFSRVFILIDALDEGDDCERTNFLGQMFAVQEKSGFNLFATSRTINTITAKFEGSLSRNISPSRHDIFQFLETRMSELPLFVAGDIILQDEIKASVESAIGGMFLLAQLYINSLMGKRSPAALQVALKDIRRASSSSDKSRVLEEAYDKSMERIQQLKGDLPCDGLLILSWIVKAKRQMKLAEIQEALAVELGSSELNSDNIPTVEHITEACASLVVIEGDTLELVHYTAQEYFEHPNNKWMQKAHENIMQICMAYLSLSIFGDKPCLSQKSLNKRIENNPMYNYTATYWAYHTNETLNQDLEVSRAIEFLENGQIRGSWYQDLLYSHFRFEPDFIPAQLTALHVAAFFGLHDDVVSRLIEEGHSPNAKDSLSRMPIWWAAWNGHDRVIQLLIEVTTDLETKDVEYGSTPLHIAALLGYERIAELLLKKYSINSTSLKGWTPLSLALHHGHKILAELFVEKGANIEATGSSHQTPLAIAAMEGHLDAVKWLIEKGANIEARDCNKQTPLMLATIGKHDNVIRYLIEKGANRKAMDNNNETSFTTSLRRTQKSVTKLSIGKGVNLNKAMSTKYTPLTSAINDADYDMVKLLIKRGANLDGLDKHGKTPLLTAIDKGNKDMIEFLIEKGAGLEVKGCSSGDTPLIFATKRNYPYIAKLLIQKGANLEARDDQIAATALSHAAEYGFTEIIQLFLDNNANIETKDEDGDTPLGIAAYYGQTAVIQLLLDNNANIETKSDDGGTPLGRAARCGHIAAVRLLLDNNANTEEKNNQLDTPLSIAAYRGQTAVIQLLLNNNANIETKNDQLDTPLSLAARYGQTAVIQLLLNNNANIETKDEDGDTPLGIAAYYGHTAVIQLLLDNNADINAKKNKTTPLRRAVEIGNSFGTRVLLEHGADTGLPYKNKDTLMHLAVQKKKFETVLVLLEFEEVQVDKKDSVGRTPLSYAVEKGGRSIVKALLDSGKVDVNRKDKKGRTPLSYCTSSNVATLLLNTHKVDVNSKDNQGRKPIWYATKTKNQKLIELLRQHGARKV</sequence>
<feature type="repeat" description="ANK" evidence="3">
    <location>
        <begin position="985"/>
        <end position="1017"/>
    </location>
</feature>